<dbReference type="Pfam" id="PF13607">
    <property type="entry name" value="Succ_CoA_lig"/>
    <property type="match status" value="1"/>
</dbReference>
<dbReference type="Gene3D" id="3.40.50.261">
    <property type="entry name" value="Succinyl-CoA synthetase domains"/>
    <property type="match status" value="1"/>
</dbReference>
<accession>A0A0E9M2V1</accession>
<dbReference type="Proteomes" id="UP000032900">
    <property type="component" value="Unassembled WGS sequence"/>
</dbReference>
<evidence type="ECO:0000259" key="1">
    <source>
        <dbReference type="SMART" id="SM00881"/>
    </source>
</evidence>
<comment type="caution">
    <text evidence="2">The sequence shown here is derived from an EMBL/GenBank/DDBJ whole genome shotgun (WGS) entry which is preliminary data.</text>
</comment>
<evidence type="ECO:0000313" key="2">
    <source>
        <dbReference type="EMBL" id="GAO31736.1"/>
    </source>
</evidence>
<dbReference type="EMBL" id="BAZW01000060">
    <property type="protein sequence ID" value="GAO31736.1"/>
    <property type="molecule type" value="Genomic_DNA"/>
</dbReference>
<dbReference type="AlphaFoldDB" id="A0A0E9M2V1"/>
<feature type="domain" description="CoA-binding" evidence="1">
    <location>
        <begin position="6"/>
        <end position="102"/>
    </location>
</feature>
<dbReference type="SUPFAM" id="SSF51735">
    <property type="entry name" value="NAD(P)-binding Rossmann-fold domains"/>
    <property type="match status" value="1"/>
</dbReference>
<dbReference type="InterPro" id="IPR036291">
    <property type="entry name" value="NAD(P)-bd_dom_sf"/>
</dbReference>
<dbReference type="PANTHER" id="PTHR42793">
    <property type="entry name" value="COA BINDING DOMAIN CONTAINING PROTEIN"/>
    <property type="match status" value="1"/>
</dbReference>
<dbReference type="Pfam" id="PF13380">
    <property type="entry name" value="CoA_binding_2"/>
    <property type="match status" value="1"/>
</dbReference>
<proteinExistence type="predicted"/>
<dbReference type="Gene3D" id="3.40.50.720">
    <property type="entry name" value="NAD(P)-binding Rossmann-like Domain"/>
    <property type="match status" value="1"/>
</dbReference>
<keyword evidence="3" id="KW-1185">Reference proteome</keyword>
<name>A0A0E9M2V1_9BACT</name>
<dbReference type="InterPro" id="IPR003781">
    <property type="entry name" value="CoA-bd"/>
</dbReference>
<evidence type="ECO:0000313" key="3">
    <source>
        <dbReference type="Proteomes" id="UP000032900"/>
    </source>
</evidence>
<sequence length="314" mass="32570">MIHKSLLSPKSIVVVGGSDNTAKPGGKIVKNLLDGNYQGQLLVLNPGKKEVQGVPSYAKVSDIPGTVDLAIVAIAAPLCPAVVKELGQSKGTMAFIVISAGFSEEGEAGALLEKQLVEAVEQVHGVLIGPNCIGMITPAYNGVFTAPVPKLNPAGCDFVSGSGATAVFILESALPKGLTFSSLITVGNSAQIGIEEVLAHWDETFDESSSRIKLIYVENINDPDKLLKHASSLIRKGCKIAAIKSGVTEAGKRATSSHTGAMASADSAVEALFRKAGIVRCFGREELITVASVFMYKNLTGKNLAIITQAGGPG</sequence>
<organism evidence="2 3">
    <name type="scientific">Geofilum rubicundum JCM 15548</name>
    <dbReference type="NCBI Taxonomy" id="1236989"/>
    <lineage>
        <taxon>Bacteria</taxon>
        <taxon>Pseudomonadati</taxon>
        <taxon>Bacteroidota</taxon>
        <taxon>Bacteroidia</taxon>
        <taxon>Marinilabiliales</taxon>
        <taxon>Marinilabiliaceae</taxon>
        <taxon>Geofilum</taxon>
    </lineage>
</organism>
<dbReference type="STRING" id="1236989.JCM15548_14130"/>
<dbReference type="InterPro" id="IPR016102">
    <property type="entry name" value="Succinyl-CoA_synth-like"/>
</dbReference>
<dbReference type="InterPro" id="IPR032875">
    <property type="entry name" value="Succ_CoA_lig_flav_dom"/>
</dbReference>
<dbReference type="SMART" id="SM00881">
    <property type="entry name" value="CoA_binding"/>
    <property type="match status" value="1"/>
</dbReference>
<dbReference type="SUPFAM" id="SSF52210">
    <property type="entry name" value="Succinyl-CoA synthetase domains"/>
    <property type="match status" value="1"/>
</dbReference>
<dbReference type="PANTHER" id="PTHR42793:SF1">
    <property type="entry name" value="PEPTIDYL-LYSINE N-ACETYLTRANSFERASE PATZ"/>
    <property type="match status" value="1"/>
</dbReference>
<protein>
    <submittedName>
        <fullName evidence="2">Acetyl-CoA synthetase</fullName>
    </submittedName>
</protein>
<gene>
    <name evidence="2" type="ORF">JCM15548_14130</name>
</gene>
<reference evidence="2 3" key="1">
    <citation type="journal article" date="2015" name="Microbes Environ.">
        <title>Distribution and evolution of nitrogen fixation genes in the phylum bacteroidetes.</title>
        <authorList>
            <person name="Inoue J."/>
            <person name="Oshima K."/>
            <person name="Suda W."/>
            <person name="Sakamoto M."/>
            <person name="Iino T."/>
            <person name="Noda S."/>
            <person name="Hongoh Y."/>
            <person name="Hattori M."/>
            <person name="Ohkuma M."/>
        </authorList>
    </citation>
    <scope>NUCLEOTIDE SEQUENCE [LARGE SCALE GENOMIC DNA]</scope>
    <source>
        <strain evidence="2">JCM 15548</strain>
    </source>
</reference>
<dbReference type="RefSeq" id="WP_227625989.1">
    <property type="nucleotide sequence ID" value="NZ_BAZW01000060.1"/>
</dbReference>